<evidence type="ECO:0000256" key="1">
    <source>
        <dbReference type="SAM" id="Coils"/>
    </source>
</evidence>
<dbReference type="EMBL" id="CP120678">
    <property type="protein sequence ID" value="WIW71031.1"/>
    <property type="molecule type" value="Genomic_DNA"/>
</dbReference>
<evidence type="ECO:0000313" key="2">
    <source>
        <dbReference type="EMBL" id="WIW71031.1"/>
    </source>
</evidence>
<dbReference type="RefSeq" id="WP_147667003.1">
    <property type="nucleotide sequence ID" value="NZ_CP120678.1"/>
</dbReference>
<organism evidence="2 3">
    <name type="scientific">Selenobaculum gibii</name>
    <dbReference type="NCBI Taxonomy" id="3054208"/>
    <lineage>
        <taxon>Bacteria</taxon>
        <taxon>Bacillati</taxon>
        <taxon>Bacillota</taxon>
        <taxon>Negativicutes</taxon>
        <taxon>Selenomonadales</taxon>
        <taxon>Selenomonadaceae</taxon>
        <taxon>Selenobaculum</taxon>
    </lineage>
</organism>
<dbReference type="KEGG" id="sgbi:P3F81_01520"/>
<evidence type="ECO:0008006" key="4">
    <source>
        <dbReference type="Google" id="ProtNLM"/>
    </source>
</evidence>
<dbReference type="Proteomes" id="UP001243623">
    <property type="component" value="Chromosome"/>
</dbReference>
<proteinExistence type="predicted"/>
<gene>
    <name evidence="2" type="ORF">P3F81_01520</name>
</gene>
<dbReference type="SUPFAM" id="SSF111384">
    <property type="entry name" value="OmpH-like"/>
    <property type="match status" value="1"/>
</dbReference>
<keyword evidence="3" id="KW-1185">Reference proteome</keyword>
<name>A0A9Y2AJK9_9FIRM</name>
<dbReference type="Gene3D" id="3.30.910.20">
    <property type="entry name" value="Skp domain"/>
    <property type="match status" value="2"/>
</dbReference>
<dbReference type="InterPro" id="IPR024930">
    <property type="entry name" value="Skp_dom_sf"/>
</dbReference>
<evidence type="ECO:0000313" key="3">
    <source>
        <dbReference type="Proteomes" id="UP001243623"/>
    </source>
</evidence>
<protein>
    <recommendedName>
        <fullName evidence="4">OmpH family outer membrane protein</fullName>
    </recommendedName>
</protein>
<reference evidence="2" key="1">
    <citation type="submission" date="2023-03" db="EMBL/GenBank/DDBJ databases">
        <title>Selenobaculum gbiensis gen. nov. sp. nov., a new bacterium isolated from the gut microbiota of IBD patient.</title>
        <authorList>
            <person name="Yeo S."/>
            <person name="Park H."/>
            <person name="Huh C.S."/>
        </authorList>
    </citation>
    <scope>NUCLEOTIDE SEQUENCE</scope>
    <source>
        <strain evidence="2">ICN-92133</strain>
    </source>
</reference>
<feature type="coiled-coil region" evidence="1">
    <location>
        <begin position="110"/>
        <end position="194"/>
    </location>
</feature>
<sequence length="319" mass="36205">MEKRKWMIVALIAIVAFGVVGYAVSLQSNKNSTKPDAQAVENQTDIGVIDMSQVLKAHPKYGQTIELQKELNTLKAEIDNKLNFINHQAMPNSIAVDEKAILSSQNQLGQQQLIAKHAELNEKLQKKEDELRQNFNEQMNKDVAVIDEEYMPEIFNLKLKMKTLQMTEDAFNQMQAKINELQEARNKKVHEKQQQYLSQLGEQMKAEQLKATEEFNLFAQQVEKENKEFSSQKTAGLTERNNNVENQGNESVAQIAELKQQVADKEVELQKIQNEILDEATSLVAKVALENNLSVVINKVKVNINGLDITDLVIQGFNK</sequence>
<accession>A0A9Y2AJK9</accession>
<dbReference type="AlphaFoldDB" id="A0A9Y2AJK9"/>
<feature type="coiled-coil region" evidence="1">
    <location>
        <begin position="241"/>
        <end position="275"/>
    </location>
</feature>
<keyword evidence="1" id="KW-0175">Coiled coil</keyword>